<dbReference type="PANTHER" id="PTHR10039:SF15">
    <property type="entry name" value="NACHT DOMAIN-CONTAINING PROTEIN"/>
    <property type="match status" value="1"/>
</dbReference>
<evidence type="ECO:0000256" key="1">
    <source>
        <dbReference type="ARBA" id="ARBA00022737"/>
    </source>
</evidence>
<feature type="domain" description="Azaphilone pigments biosynthesis cluster protein L N-terminal" evidence="2">
    <location>
        <begin position="15"/>
        <end position="146"/>
    </location>
</feature>
<proteinExistence type="predicted"/>
<dbReference type="SUPFAM" id="SSF52540">
    <property type="entry name" value="P-loop containing nucleoside triphosphate hydrolases"/>
    <property type="match status" value="1"/>
</dbReference>
<gene>
    <name evidence="5" type="ORF">JMJ35_005420</name>
</gene>
<dbReference type="Pfam" id="PF22939">
    <property type="entry name" value="WHD_GPIID"/>
    <property type="match status" value="1"/>
</dbReference>
<keyword evidence="1" id="KW-0677">Repeat</keyword>
<protein>
    <recommendedName>
        <fullName evidence="7">Ankyrin repeat protein</fullName>
    </recommendedName>
</protein>
<dbReference type="Pfam" id="PF24883">
    <property type="entry name" value="NPHP3_N"/>
    <property type="match status" value="1"/>
</dbReference>
<dbReference type="InterPro" id="IPR027417">
    <property type="entry name" value="P-loop_NTPase"/>
</dbReference>
<feature type="domain" description="Nephrocystin 3-like N-terminal" evidence="4">
    <location>
        <begin position="186"/>
        <end position="350"/>
    </location>
</feature>
<organism evidence="5 6">
    <name type="scientific">Cladonia borealis</name>
    <dbReference type="NCBI Taxonomy" id="184061"/>
    <lineage>
        <taxon>Eukaryota</taxon>
        <taxon>Fungi</taxon>
        <taxon>Dikarya</taxon>
        <taxon>Ascomycota</taxon>
        <taxon>Pezizomycotina</taxon>
        <taxon>Lecanoromycetes</taxon>
        <taxon>OSLEUM clade</taxon>
        <taxon>Lecanoromycetidae</taxon>
        <taxon>Lecanorales</taxon>
        <taxon>Lecanorineae</taxon>
        <taxon>Cladoniaceae</taxon>
        <taxon>Cladonia</taxon>
    </lineage>
</organism>
<dbReference type="Proteomes" id="UP001166286">
    <property type="component" value="Unassembled WGS sequence"/>
</dbReference>
<dbReference type="Pfam" id="PF12796">
    <property type="entry name" value="Ank_2"/>
    <property type="match status" value="1"/>
</dbReference>
<dbReference type="InterPro" id="IPR002110">
    <property type="entry name" value="Ankyrin_rpt"/>
</dbReference>
<evidence type="ECO:0000313" key="5">
    <source>
        <dbReference type="EMBL" id="KAK0512292.1"/>
    </source>
</evidence>
<keyword evidence="6" id="KW-1185">Reference proteome</keyword>
<dbReference type="Pfam" id="PF17111">
    <property type="entry name" value="PigL_N"/>
    <property type="match status" value="1"/>
</dbReference>
<evidence type="ECO:0000259" key="2">
    <source>
        <dbReference type="Pfam" id="PF17111"/>
    </source>
</evidence>
<dbReference type="AlphaFoldDB" id="A0AA39V1N1"/>
<dbReference type="InterPro" id="IPR031348">
    <property type="entry name" value="PigL_N"/>
</dbReference>
<evidence type="ECO:0000313" key="6">
    <source>
        <dbReference type="Proteomes" id="UP001166286"/>
    </source>
</evidence>
<sequence>MSFGYSIGDLIVVVQLANKVRRRFVDSPAQFRAISDEVKCLSNLLRDLDDMIPDRSLTQKHVVDLQDNLHACKNLLNDLDITLDKYQILDKSGPTHLSDKSRRIWKRLKWEPADIQELRARLASNVSLLNAFLGTIAISMTRATQAGVDRVTSHQVEQRHSQILDWLSPDDFSAQQTDLFRRHKEGTGQWLLNSHEFKLWLRGERPTLFCPGIPGAGKTMLTSLIVHNLQEMFGHDANVGIACIYCNFKRQADQMVDHLLASLLKGLLQGQINLPQDVELLYQRHKSRGSRPSITEWSDTIKAITRDWSRIFLVIDALDECTGAGTRSRLLKEIASLQDHVNMSFFATSRFIPDVLEEFNGQLMLEIRATDEDVSTYITDRMTELPAFVRRNSMLQEEIVSKITAAVDGMFLLAKLNLDSLSDKMTVKAVKVALQELPKGSKALDSAYKEALQRIESQKLGCQQLAKSIMSWIVCAQKQLTTPELRYALAIEDESSELDEDNLADLSEVVAVCAGLVVIDEKSDVVRLVHYTAQDFFGRTASVWAPFAEEMVAKSCLTYLSFGSVVESCCDFIARKGSTRAYDTLCRDNVLVRYAAYYWGYHAEKCWTDSLERRVLGFLEDNKRVTTYFEVTFDPRGPAIGRRREVTAVHLLAYLGLPTAMSRLLCEGHSPDPKATNGKTPLFYACCKGVGPIEVGQEEVVKLLLSQKGVDVNSVDDSGSTPLSMAAWYGREAIATSLLDHQDIQINVRNSLGQTAFVIAVETGHIKIAQILLERYDVGLLDFVAGEGSHLLKLAITKGDHTIVRLLRQKHNIELNCSAYPGSSDSDGRTVSMKSVEVGHHELVDLLLHPAEVQLSHHEHRQCRIDQDRRRSIEEVVVNAKPASRPRVTWRDAQTHEYTIATPHAEREGFMQSAPE</sequence>
<dbReference type="InterPro" id="IPR036770">
    <property type="entry name" value="Ankyrin_rpt-contain_sf"/>
</dbReference>
<feature type="domain" description="GPI inositol-deacylase winged helix" evidence="3">
    <location>
        <begin position="461"/>
        <end position="537"/>
    </location>
</feature>
<dbReference type="Gene3D" id="1.25.40.20">
    <property type="entry name" value="Ankyrin repeat-containing domain"/>
    <property type="match status" value="1"/>
</dbReference>
<accession>A0AA39V1N1</accession>
<reference evidence="5" key="1">
    <citation type="submission" date="2023-03" db="EMBL/GenBank/DDBJ databases">
        <title>Complete genome of Cladonia borealis.</title>
        <authorList>
            <person name="Park H."/>
        </authorList>
    </citation>
    <scope>NUCLEOTIDE SEQUENCE</scope>
    <source>
        <strain evidence="5">ANT050790</strain>
    </source>
</reference>
<evidence type="ECO:0000259" key="4">
    <source>
        <dbReference type="Pfam" id="PF24883"/>
    </source>
</evidence>
<evidence type="ECO:0000259" key="3">
    <source>
        <dbReference type="Pfam" id="PF22939"/>
    </source>
</evidence>
<comment type="caution">
    <text evidence="5">The sequence shown here is derived from an EMBL/GenBank/DDBJ whole genome shotgun (WGS) entry which is preliminary data.</text>
</comment>
<dbReference type="Gene3D" id="3.40.50.300">
    <property type="entry name" value="P-loop containing nucleotide triphosphate hydrolases"/>
    <property type="match status" value="1"/>
</dbReference>
<name>A0AA39V1N1_9LECA</name>
<dbReference type="PANTHER" id="PTHR10039">
    <property type="entry name" value="AMELOGENIN"/>
    <property type="match status" value="1"/>
</dbReference>
<dbReference type="InterPro" id="IPR056884">
    <property type="entry name" value="NPHP3-like_N"/>
</dbReference>
<dbReference type="SUPFAM" id="SSF48403">
    <property type="entry name" value="Ankyrin repeat"/>
    <property type="match status" value="1"/>
</dbReference>
<evidence type="ECO:0008006" key="7">
    <source>
        <dbReference type="Google" id="ProtNLM"/>
    </source>
</evidence>
<dbReference type="SMART" id="SM00248">
    <property type="entry name" value="ANK"/>
    <property type="match status" value="4"/>
</dbReference>
<dbReference type="InterPro" id="IPR054471">
    <property type="entry name" value="GPIID_WHD"/>
</dbReference>
<dbReference type="EMBL" id="JAFEKC020000011">
    <property type="protein sequence ID" value="KAK0512292.1"/>
    <property type="molecule type" value="Genomic_DNA"/>
</dbReference>